<gene>
    <name evidence="3" type="ORF">LJ757_07980</name>
</gene>
<dbReference type="InterPro" id="IPR036318">
    <property type="entry name" value="FAD-bd_PCMH-like_sf"/>
</dbReference>
<sequence length="444" mass="47791">MTARRPASSAPKPSEWRNWAGTVRVRPERLAAPAGIPELQRAVASAVSDGLRVKAVGAGHSFTGIAEAPGLLLDLGRLQGLVHADRDSGQVTLLGGTRLYRIPGLLAPYGLGMPNLGDIDRQTISGAVSTGTHGTGAGFGGLATQVVGLTLVQPDGGLLTIGADDPLLPAAALGLGALGIIASVTLQCVPAFLLRAEESSEPLDAVLAGLADRVKASDHFEFYWFPHTERAATKTNTRLPGTARRDPLPPLWAWADETLLSNSLFRATCTAGAAVPAVIPVVNRAAARLMGGSAYTDSSARVFTQRRTVRFRELEYAVPADLLPSAFEGLRRVFAQNPRWRISFPIEVRWAAADDRWLSTAYGRDTAYIAVHRYYREDPAEYFSAVEEVLLPHAGRPHWGKLHTLDAAALAPRYPRFASFQEVRNRLDPGRVFSNAYLDRVLGP</sequence>
<comment type="caution">
    <text evidence="3">The sequence shown here is derived from an EMBL/GenBank/DDBJ whole genome shotgun (WGS) entry which is preliminary data.</text>
</comment>
<dbReference type="AlphaFoldDB" id="A0A9X1ME72"/>
<dbReference type="Proteomes" id="UP001139158">
    <property type="component" value="Unassembled WGS sequence"/>
</dbReference>
<dbReference type="InterPro" id="IPR016167">
    <property type="entry name" value="FAD-bd_PCMH_sub1"/>
</dbReference>
<dbReference type="PANTHER" id="PTHR43762:SF1">
    <property type="entry name" value="D-ARABINONO-1,4-LACTONE OXIDASE"/>
    <property type="match status" value="1"/>
</dbReference>
<dbReference type="NCBIfam" id="TIGR01679">
    <property type="entry name" value="bact_FAD_ox"/>
    <property type="match status" value="1"/>
</dbReference>
<dbReference type="Gene3D" id="3.30.70.2520">
    <property type="match status" value="1"/>
</dbReference>
<dbReference type="InterPro" id="IPR006094">
    <property type="entry name" value="Oxid_FAD_bind_N"/>
</dbReference>
<dbReference type="InterPro" id="IPR010031">
    <property type="entry name" value="FAD_lactone_oxidase-like"/>
</dbReference>
<reference evidence="3" key="1">
    <citation type="submission" date="2021-10" db="EMBL/GenBank/DDBJ databases">
        <title>Novel species in genus Arthrobacter.</title>
        <authorList>
            <person name="Liu Y."/>
        </authorList>
    </citation>
    <scope>NUCLEOTIDE SEQUENCE</scope>
    <source>
        <strain evidence="3">Zg-Y453</strain>
    </source>
</reference>
<dbReference type="Pfam" id="PF01565">
    <property type="entry name" value="FAD_binding_4"/>
    <property type="match status" value="1"/>
</dbReference>
<dbReference type="Gene3D" id="1.10.45.10">
    <property type="entry name" value="Vanillyl-alcohol Oxidase, Chain A, domain 4"/>
    <property type="match status" value="1"/>
</dbReference>
<dbReference type="RefSeq" id="WP_227895617.1">
    <property type="nucleotide sequence ID" value="NZ_CP099466.1"/>
</dbReference>
<dbReference type="Gene3D" id="3.30.43.10">
    <property type="entry name" value="Uridine Diphospho-n-acetylenolpyruvylglucosamine Reductase, domain 2"/>
    <property type="match status" value="1"/>
</dbReference>
<evidence type="ECO:0000313" key="3">
    <source>
        <dbReference type="EMBL" id="MCC3297737.1"/>
    </source>
</evidence>
<dbReference type="GO" id="GO:0080049">
    <property type="term" value="F:L-gulono-1,4-lactone dehydrogenase activity"/>
    <property type="evidence" value="ECO:0007669"/>
    <property type="project" value="TreeGrafter"/>
</dbReference>
<protein>
    <submittedName>
        <fullName evidence="3">FAD-binding protein</fullName>
    </submittedName>
</protein>
<organism evidence="3 4">
    <name type="scientific">Arthrobacter caoxuetaonis</name>
    <dbReference type="NCBI Taxonomy" id="2886935"/>
    <lineage>
        <taxon>Bacteria</taxon>
        <taxon>Bacillati</taxon>
        <taxon>Actinomycetota</taxon>
        <taxon>Actinomycetes</taxon>
        <taxon>Micrococcales</taxon>
        <taxon>Micrococcaceae</taxon>
        <taxon>Arthrobacter</taxon>
    </lineage>
</organism>
<evidence type="ECO:0000256" key="1">
    <source>
        <dbReference type="ARBA" id="ARBA00023002"/>
    </source>
</evidence>
<dbReference type="Pfam" id="PF04030">
    <property type="entry name" value="ALO"/>
    <property type="match status" value="1"/>
</dbReference>
<evidence type="ECO:0000259" key="2">
    <source>
        <dbReference type="PROSITE" id="PS51387"/>
    </source>
</evidence>
<name>A0A9X1ME72_9MICC</name>
<dbReference type="GO" id="GO:0016020">
    <property type="term" value="C:membrane"/>
    <property type="evidence" value="ECO:0007669"/>
    <property type="project" value="InterPro"/>
</dbReference>
<dbReference type="GO" id="GO:0071949">
    <property type="term" value="F:FAD binding"/>
    <property type="evidence" value="ECO:0007669"/>
    <property type="project" value="InterPro"/>
</dbReference>
<keyword evidence="4" id="KW-1185">Reference proteome</keyword>
<dbReference type="InterPro" id="IPR016166">
    <property type="entry name" value="FAD-bd_PCMH"/>
</dbReference>
<dbReference type="InterPro" id="IPR016169">
    <property type="entry name" value="FAD-bd_PCMH_sub2"/>
</dbReference>
<dbReference type="PROSITE" id="PS51387">
    <property type="entry name" value="FAD_PCMH"/>
    <property type="match status" value="1"/>
</dbReference>
<dbReference type="EMBL" id="JAJFZV010000007">
    <property type="protein sequence ID" value="MCC3297737.1"/>
    <property type="molecule type" value="Genomic_DNA"/>
</dbReference>
<dbReference type="PIRSF" id="PIRSF000136">
    <property type="entry name" value="LGO_GLO"/>
    <property type="match status" value="1"/>
</dbReference>
<proteinExistence type="predicted"/>
<dbReference type="Gene3D" id="3.30.465.10">
    <property type="match status" value="1"/>
</dbReference>
<feature type="domain" description="FAD-binding PCMH-type" evidence="2">
    <location>
        <begin position="23"/>
        <end position="191"/>
    </location>
</feature>
<keyword evidence="1" id="KW-0560">Oxidoreductase</keyword>
<dbReference type="PANTHER" id="PTHR43762">
    <property type="entry name" value="L-GULONOLACTONE OXIDASE"/>
    <property type="match status" value="1"/>
</dbReference>
<dbReference type="InterPro" id="IPR007173">
    <property type="entry name" value="ALO_C"/>
</dbReference>
<dbReference type="GO" id="GO:0003885">
    <property type="term" value="F:D-arabinono-1,4-lactone oxidase activity"/>
    <property type="evidence" value="ECO:0007669"/>
    <property type="project" value="InterPro"/>
</dbReference>
<evidence type="ECO:0000313" key="4">
    <source>
        <dbReference type="Proteomes" id="UP001139158"/>
    </source>
</evidence>
<dbReference type="InterPro" id="IPR016171">
    <property type="entry name" value="Vanillyl_alc_oxidase_C-sub2"/>
</dbReference>
<dbReference type="SUPFAM" id="SSF56176">
    <property type="entry name" value="FAD-binding/transporter-associated domain-like"/>
    <property type="match status" value="1"/>
</dbReference>
<accession>A0A9X1ME72</accession>